<reference evidence="3 4" key="1">
    <citation type="journal article" date="2015" name="Genome Biol. Evol.">
        <title>Comparative Genomics of a Bacterivorous Green Alga Reveals Evolutionary Causalities and Consequences of Phago-Mixotrophic Mode of Nutrition.</title>
        <authorList>
            <person name="Burns J.A."/>
            <person name="Paasch A."/>
            <person name="Narechania A."/>
            <person name="Kim E."/>
        </authorList>
    </citation>
    <scope>NUCLEOTIDE SEQUENCE [LARGE SCALE GENOMIC DNA]</scope>
    <source>
        <strain evidence="3 4">PLY_AMNH</strain>
    </source>
</reference>
<evidence type="ECO:0000256" key="1">
    <source>
        <dbReference type="SAM" id="Coils"/>
    </source>
</evidence>
<gene>
    <name evidence="3" type="ORF">CYMTET_31513</name>
</gene>
<dbReference type="EMBL" id="LGRX02018695">
    <property type="protein sequence ID" value="KAK3259490.1"/>
    <property type="molecule type" value="Genomic_DNA"/>
</dbReference>
<feature type="compositionally biased region" description="Basic and acidic residues" evidence="2">
    <location>
        <begin position="213"/>
        <end position="230"/>
    </location>
</feature>
<dbReference type="Proteomes" id="UP001190700">
    <property type="component" value="Unassembled WGS sequence"/>
</dbReference>
<organism evidence="3 4">
    <name type="scientific">Cymbomonas tetramitiformis</name>
    <dbReference type="NCBI Taxonomy" id="36881"/>
    <lineage>
        <taxon>Eukaryota</taxon>
        <taxon>Viridiplantae</taxon>
        <taxon>Chlorophyta</taxon>
        <taxon>Pyramimonadophyceae</taxon>
        <taxon>Pyramimonadales</taxon>
        <taxon>Pyramimonadaceae</taxon>
        <taxon>Cymbomonas</taxon>
    </lineage>
</organism>
<feature type="coiled-coil region" evidence="1">
    <location>
        <begin position="18"/>
        <end position="48"/>
    </location>
</feature>
<sequence length="268" mass="29839">MALASAQRRAEQMKGLRIQAAQAKKAELEESRQRLFEKQLLLEALQARRAEENDIKNHYLVTGEWLQRARGKPACAHCLAVQRASNSKQSVCGACLKDVGDGEELTDGCDEWGETLEENVRNMENQMVMGATMNERVHSLNKLADLRQELVNSQRAARLQKKKIANHGKAPRDTRNLPLREKPMEGRAAALTSTRFTARGFSGSVTSQSKSVQPDDKDVAEPSLQRDFRNKKVTAPRKVRDTKSQVAVPAQMPMAATGRSAFAEQSSR</sequence>
<protein>
    <submittedName>
        <fullName evidence="3">Uncharacterized protein</fullName>
    </submittedName>
</protein>
<dbReference type="AlphaFoldDB" id="A0AAE0KT32"/>
<accession>A0AAE0KT32</accession>
<feature type="region of interest" description="Disordered" evidence="2">
    <location>
        <begin position="200"/>
        <end position="268"/>
    </location>
</feature>
<evidence type="ECO:0000313" key="4">
    <source>
        <dbReference type="Proteomes" id="UP001190700"/>
    </source>
</evidence>
<comment type="caution">
    <text evidence="3">The sequence shown here is derived from an EMBL/GenBank/DDBJ whole genome shotgun (WGS) entry which is preliminary data.</text>
</comment>
<keyword evidence="1" id="KW-0175">Coiled coil</keyword>
<feature type="compositionally biased region" description="Polar residues" evidence="2">
    <location>
        <begin position="203"/>
        <end position="212"/>
    </location>
</feature>
<keyword evidence="4" id="KW-1185">Reference proteome</keyword>
<evidence type="ECO:0000256" key="2">
    <source>
        <dbReference type="SAM" id="MobiDB-lite"/>
    </source>
</evidence>
<proteinExistence type="predicted"/>
<evidence type="ECO:0000313" key="3">
    <source>
        <dbReference type="EMBL" id="KAK3259490.1"/>
    </source>
</evidence>
<name>A0AAE0KT32_9CHLO</name>